<dbReference type="Proteomes" id="UP000431269">
    <property type="component" value="Chromosome"/>
</dbReference>
<dbReference type="PIRSF" id="PIRSF005261">
    <property type="entry name" value="Heat_shock_Hsp33"/>
    <property type="match status" value="1"/>
</dbReference>
<dbReference type="GO" id="GO:0044183">
    <property type="term" value="F:protein folding chaperone"/>
    <property type="evidence" value="ECO:0007669"/>
    <property type="project" value="TreeGrafter"/>
</dbReference>
<accession>A0A6I6MLL1</accession>
<evidence type="ECO:0000256" key="4">
    <source>
        <dbReference type="ARBA" id="ARBA00023186"/>
    </source>
</evidence>
<dbReference type="EMBL" id="CP047045">
    <property type="protein sequence ID" value="QGZ96110.1"/>
    <property type="molecule type" value="Genomic_DNA"/>
</dbReference>
<dbReference type="GO" id="GO:0042026">
    <property type="term" value="P:protein refolding"/>
    <property type="evidence" value="ECO:0007669"/>
    <property type="project" value="TreeGrafter"/>
</dbReference>
<dbReference type="Gene3D" id="3.90.1280.10">
    <property type="entry name" value="HSP33 redox switch-like"/>
    <property type="match status" value="1"/>
</dbReference>
<dbReference type="RefSeq" id="WP_158766921.1">
    <property type="nucleotide sequence ID" value="NZ_CP047045.1"/>
</dbReference>
<evidence type="ECO:0000313" key="6">
    <source>
        <dbReference type="EMBL" id="QGZ96110.1"/>
    </source>
</evidence>
<organism evidence="6 7">
    <name type="scientific">Terricaulis silvestris</name>
    <dbReference type="NCBI Taxonomy" id="2686094"/>
    <lineage>
        <taxon>Bacteria</taxon>
        <taxon>Pseudomonadati</taxon>
        <taxon>Pseudomonadota</taxon>
        <taxon>Alphaproteobacteria</taxon>
        <taxon>Caulobacterales</taxon>
        <taxon>Caulobacteraceae</taxon>
        <taxon>Terricaulis</taxon>
    </lineage>
</organism>
<evidence type="ECO:0000256" key="2">
    <source>
        <dbReference type="ARBA" id="ARBA00022833"/>
    </source>
</evidence>
<sequence>MLDDLIASFSLDNAPVRGRIARLGAGALDPILHRHDYPRTVALLLGEALTLVALVGSLLKADGRMVVQAQGEGPVTLLVAEHGAGGLRGYARLADGAADALKNANRLPPAKLLGAGSLTMTLDLGPGQEPYQGIVALEGETLAECAEAFFRVSEQTDTGIRLAVGEMMGANAPHSWRAGGVLMQRVAGDDKRGDTVEDWVRPSMLFATVTDEELVDPELPADRLLYRLFHEEGARMGEASALSDRCSCDEERLAGVMRNFPHEELRDLVEPDGMLHAKCQFCARTYVISPQRVGL</sequence>
<keyword evidence="3" id="KW-1015">Disulfide bond</keyword>
<evidence type="ECO:0000256" key="5">
    <source>
        <dbReference type="ARBA" id="ARBA00023284"/>
    </source>
</evidence>
<protein>
    <submittedName>
        <fullName evidence="6">Heat shock protein 33</fullName>
    </submittedName>
</protein>
<proteinExistence type="predicted"/>
<dbReference type="GO" id="GO:0051082">
    <property type="term" value="F:unfolded protein binding"/>
    <property type="evidence" value="ECO:0007669"/>
    <property type="project" value="InterPro"/>
</dbReference>
<evidence type="ECO:0000313" key="7">
    <source>
        <dbReference type="Proteomes" id="UP000431269"/>
    </source>
</evidence>
<dbReference type="CDD" id="cd00498">
    <property type="entry name" value="Hsp33"/>
    <property type="match status" value="1"/>
</dbReference>
<keyword evidence="4" id="KW-0143">Chaperone</keyword>
<dbReference type="PANTHER" id="PTHR30111">
    <property type="entry name" value="33 KDA CHAPERONIN"/>
    <property type="match status" value="1"/>
</dbReference>
<keyword evidence="6" id="KW-0346">Stress response</keyword>
<evidence type="ECO:0000256" key="1">
    <source>
        <dbReference type="ARBA" id="ARBA00022490"/>
    </source>
</evidence>
<keyword evidence="7" id="KW-1185">Reference proteome</keyword>
<dbReference type="InterPro" id="IPR016154">
    <property type="entry name" value="Heat_shock_Hsp33_C"/>
</dbReference>
<keyword evidence="2" id="KW-0862">Zinc</keyword>
<name>A0A6I6MLL1_9CAUL</name>
<dbReference type="InterPro" id="IPR016153">
    <property type="entry name" value="Heat_shock_Hsp33_N"/>
</dbReference>
<dbReference type="SUPFAM" id="SSF64397">
    <property type="entry name" value="Hsp33 domain"/>
    <property type="match status" value="1"/>
</dbReference>
<keyword evidence="5" id="KW-0676">Redox-active center</keyword>
<dbReference type="SUPFAM" id="SSF118352">
    <property type="entry name" value="HSP33 redox switch-like"/>
    <property type="match status" value="1"/>
</dbReference>
<dbReference type="KEGG" id="tsv:DSM104635_02967"/>
<dbReference type="Gene3D" id="1.10.287.480">
    <property type="entry name" value="helix hairpin bin"/>
    <property type="match status" value="1"/>
</dbReference>
<keyword evidence="1" id="KW-0963">Cytoplasm</keyword>
<dbReference type="PANTHER" id="PTHR30111:SF1">
    <property type="entry name" value="33 KDA CHAPERONIN"/>
    <property type="match status" value="1"/>
</dbReference>
<dbReference type="Gene3D" id="3.55.30.10">
    <property type="entry name" value="Hsp33 domain"/>
    <property type="match status" value="1"/>
</dbReference>
<gene>
    <name evidence="6" type="primary">hslO</name>
    <name evidence="6" type="ORF">DSM104635_02967</name>
</gene>
<dbReference type="GO" id="GO:0005737">
    <property type="term" value="C:cytoplasm"/>
    <property type="evidence" value="ECO:0007669"/>
    <property type="project" value="InterPro"/>
</dbReference>
<dbReference type="InterPro" id="IPR000397">
    <property type="entry name" value="Heat_shock_Hsp33"/>
</dbReference>
<evidence type="ECO:0000256" key="3">
    <source>
        <dbReference type="ARBA" id="ARBA00023157"/>
    </source>
</evidence>
<dbReference type="AlphaFoldDB" id="A0A6I6MLL1"/>
<dbReference type="Pfam" id="PF01430">
    <property type="entry name" value="HSP33"/>
    <property type="match status" value="1"/>
</dbReference>
<reference evidence="7" key="1">
    <citation type="submission" date="2019-12" db="EMBL/GenBank/DDBJ databases">
        <title>Complete genome of Terracaulis silvestris 0127_4.</title>
        <authorList>
            <person name="Vieira S."/>
            <person name="Riedel T."/>
            <person name="Sproer C."/>
            <person name="Pascual J."/>
            <person name="Boedeker C."/>
            <person name="Overmann J."/>
        </authorList>
    </citation>
    <scope>NUCLEOTIDE SEQUENCE [LARGE SCALE GENOMIC DNA]</scope>
    <source>
        <strain evidence="7">0127_4</strain>
    </source>
</reference>
<dbReference type="InterPro" id="IPR023212">
    <property type="entry name" value="Hsp33_helix_hairpin_bin_dom_sf"/>
</dbReference>